<keyword evidence="3" id="KW-0813">Transport</keyword>
<feature type="domain" description="Soluble ligand binding" evidence="18">
    <location>
        <begin position="488"/>
        <end position="535"/>
    </location>
</feature>
<dbReference type="Pfam" id="PF10531">
    <property type="entry name" value="SLBB"/>
    <property type="match status" value="2"/>
</dbReference>
<comment type="subcellular location">
    <subcellularLocation>
        <location evidence="1">Cell outer membrane</location>
        <topology evidence="1">Multi-pass membrane protein</topology>
    </subcellularLocation>
</comment>
<keyword evidence="6" id="KW-0812">Transmembrane</keyword>
<keyword evidence="21" id="KW-1185">Reference proteome</keyword>
<dbReference type="Pfam" id="PF02563">
    <property type="entry name" value="Poly_export"/>
    <property type="match status" value="1"/>
</dbReference>
<dbReference type="PANTHER" id="PTHR33619">
    <property type="entry name" value="POLYSACCHARIDE EXPORT PROTEIN GFCE-RELATED"/>
    <property type="match status" value="1"/>
</dbReference>
<evidence type="ECO:0000256" key="1">
    <source>
        <dbReference type="ARBA" id="ARBA00004571"/>
    </source>
</evidence>
<name>A0ABZ2Z8C5_9BACT</name>
<evidence type="ECO:0000256" key="14">
    <source>
        <dbReference type="ARBA" id="ARBA00023288"/>
    </source>
</evidence>
<feature type="compositionally biased region" description="Basic residues" evidence="15">
    <location>
        <begin position="779"/>
        <end position="795"/>
    </location>
</feature>
<evidence type="ECO:0000256" key="5">
    <source>
        <dbReference type="ARBA" id="ARBA00022597"/>
    </source>
</evidence>
<sequence length="805" mass="90354">MKKILFVHIFLCLCSMVAQAQVSVPTQAQQVKVDDLTDDQVRQIVDEMRKNKMTLDQVNIYASQKGISATEANKLKTRIKDLNLDKELVFTKPPESHSTGRGINMEEMTYESDGREKSVATGQKHIFGAELFSNRNLTFEPNLRMPTPPNYRLAASDEILIDVYGYSEVQHNLTVSPEGYIRIPNIGPVYVNGLTMSEAKNRITKQLATIYNGINAGNTFVQVSLGSIRSIQVLLIGEVVRPGTYTLPSLASIANALYVSGGPNGNGSFRDIQVLRGGSQVARFDLYDFITNGDLTNNIILQDQDIVKVNPYKIRVELEGQVKRPAIFEAKPGETLQTIINYAGGFTDKAYRDQIRATRIAARERQIITVPGASAGSFELRSGDQYFVDAILDRFSNRVSITGAIFHPGDYALEPDMSLADLIKRADGLMEVASLSRGIIRRLQDDYTQSILNFNVKDVISGQEKILLRREDSVVIFSKLQLREKFNVKISGLVNNPGYFDYADSMKLEDLILMAGGLKEAASLKRLEISRRLRGKEYDPNDTAIAIVQQFEIRSDLRSTPEVAHFLLEPFDEISVRKSPTYYEQSNVEINGEVVYAGTYSINSNKERISDLLRRAGGLKSAAYPEGAVMLRKTFVNESDSVLLSYKLEVYNNKLKDSTDVSKTRSDIFQKDQIIGIKLNEIIRSPGSKYDLYLEEGDVIKIPKQLQTVQLFGEVYFPKKVRFDKNIRFRDYIRGAGGFTTNALKRRSYIVYANGDVKGARKLFFSTAIPGSGPARRFTFPKKERKNRLPHRKPSASRPGLPPSR</sequence>
<feature type="domain" description="SLBB" evidence="19">
    <location>
        <begin position="233"/>
        <end position="309"/>
    </location>
</feature>
<dbReference type="RefSeq" id="WP_341842517.1">
    <property type="nucleotide sequence ID" value="NZ_CP149792.1"/>
</dbReference>
<proteinExistence type="inferred from homology"/>
<organism evidence="20 21">
    <name type="scientific">Chitinophaga caseinilytica</name>
    <dbReference type="NCBI Taxonomy" id="2267521"/>
    <lineage>
        <taxon>Bacteria</taxon>
        <taxon>Pseudomonadati</taxon>
        <taxon>Bacteroidota</taxon>
        <taxon>Chitinophagia</taxon>
        <taxon>Chitinophagales</taxon>
        <taxon>Chitinophagaceae</taxon>
        <taxon>Chitinophaga</taxon>
    </lineage>
</organism>
<dbReference type="PANTHER" id="PTHR33619:SF3">
    <property type="entry name" value="POLYSACCHARIDE EXPORT PROTEIN GFCE-RELATED"/>
    <property type="match status" value="1"/>
</dbReference>
<feature type="domain" description="Polysaccharide export protein N-terminal" evidence="17">
    <location>
        <begin position="146"/>
        <end position="211"/>
    </location>
</feature>
<keyword evidence="11" id="KW-0472">Membrane</keyword>
<evidence type="ECO:0000256" key="3">
    <source>
        <dbReference type="ARBA" id="ARBA00022448"/>
    </source>
</evidence>
<feature type="chain" id="PRO_5047157356" evidence="16">
    <location>
        <begin position="21"/>
        <end position="805"/>
    </location>
</feature>
<evidence type="ECO:0000313" key="21">
    <source>
        <dbReference type="Proteomes" id="UP001449657"/>
    </source>
</evidence>
<keyword evidence="12" id="KW-0564">Palmitate</keyword>
<evidence type="ECO:0000256" key="7">
    <source>
        <dbReference type="ARBA" id="ARBA00022729"/>
    </source>
</evidence>
<protein>
    <submittedName>
        <fullName evidence="20">SLBB domain-containing protein</fullName>
    </submittedName>
</protein>
<dbReference type="InterPro" id="IPR019554">
    <property type="entry name" value="Soluble_ligand-bd"/>
</dbReference>
<keyword evidence="8" id="KW-0625">Polysaccharide transport</keyword>
<evidence type="ECO:0000256" key="6">
    <source>
        <dbReference type="ARBA" id="ARBA00022692"/>
    </source>
</evidence>
<dbReference type="Gene3D" id="3.10.560.10">
    <property type="entry name" value="Outer membrane lipoprotein wza domain like"/>
    <property type="match status" value="6"/>
</dbReference>
<evidence type="ECO:0000259" key="18">
    <source>
        <dbReference type="Pfam" id="PF10531"/>
    </source>
</evidence>
<accession>A0ABZ2Z8C5</accession>
<keyword evidence="7 16" id="KW-0732">Signal</keyword>
<keyword evidence="14" id="KW-0449">Lipoprotein</keyword>
<dbReference type="InterPro" id="IPR049712">
    <property type="entry name" value="Poly_export"/>
</dbReference>
<evidence type="ECO:0000313" key="20">
    <source>
        <dbReference type="EMBL" id="WZN47907.1"/>
    </source>
</evidence>
<gene>
    <name evidence="20" type="ORF">WJU22_06920</name>
</gene>
<evidence type="ECO:0000256" key="15">
    <source>
        <dbReference type="SAM" id="MobiDB-lite"/>
    </source>
</evidence>
<evidence type="ECO:0000256" key="13">
    <source>
        <dbReference type="ARBA" id="ARBA00023237"/>
    </source>
</evidence>
<dbReference type="EMBL" id="CP150096">
    <property type="protein sequence ID" value="WZN47907.1"/>
    <property type="molecule type" value="Genomic_DNA"/>
</dbReference>
<comment type="similarity">
    <text evidence="2">Belongs to the BexD/CtrA/VexA family.</text>
</comment>
<dbReference type="Proteomes" id="UP001449657">
    <property type="component" value="Chromosome"/>
</dbReference>
<keyword evidence="13" id="KW-0998">Cell outer membrane</keyword>
<reference evidence="20 21" key="1">
    <citation type="submission" date="2024-03" db="EMBL/GenBank/DDBJ databases">
        <title>Chitinophaga caseinilytica sp. nov., a casein hydrolysing bacterium isolated from forest soil.</title>
        <authorList>
            <person name="Lee D.S."/>
            <person name="Han D.M."/>
            <person name="Baek J.H."/>
            <person name="Choi D.G."/>
            <person name="Jeon J.H."/>
            <person name="Jeon C.O."/>
        </authorList>
    </citation>
    <scope>NUCLEOTIDE SEQUENCE [LARGE SCALE GENOMIC DNA]</scope>
    <source>
        <strain evidence="20 21">KACC 19118</strain>
    </source>
</reference>
<evidence type="ECO:0000256" key="10">
    <source>
        <dbReference type="ARBA" id="ARBA00023114"/>
    </source>
</evidence>
<keyword evidence="10" id="KW-0626">Porin</keyword>
<evidence type="ECO:0000256" key="2">
    <source>
        <dbReference type="ARBA" id="ARBA00009450"/>
    </source>
</evidence>
<evidence type="ECO:0000256" key="8">
    <source>
        <dbReference type="ARBA" id="ARBA00023047"/>
    </source>
</evidence>
<evidence type="ECO:0000256" key="12">
    <source>
        <dbReference type="ARBA" id="ARBA00023139"/>
    </source>
</evidence>
<feature type="domain" description="Soluble ligand binding" evidence="18">
    <location>
        <begin position="316"/>
        <end position="364"/>
    </location>
</feature>
<evidence type="ECO:0000256" key="11">
    <source>
        <dbReference type="ARBA" id="ARBA00023136"/>
    </source>
</evidence>
<feature type="region of interest" description="Disordered" evidence="15">
    <location>
        <begin position="775"/>
        <end position="805"/>
    </location>
</feature>
<evidence type="ECO:0000259" key="19">
    <source>
        <dbReference type="Pfam" id="PF22461"/>
    </source>
</evidence>
<dbReference type="Gene3D" id="3.30.1950.10">
    <property type="entry name" value="wza like domain"/>
    <property type="match status" value="1"/>
</dbReference>
<dbReference type="InterPro" id="IPR003715">
    <property type="entry name" value="Poly_export_N"/>
</dbReference>
<dbReference type="Pfam" id="PF22461">
    <property type="entry name" value="SLBB_2"/>
    <property type="match status" value="1"/>
</dbReference>
<feature type="signal peptide" evidence="16">
    <location>
        <begin position="1"/>
        <end position="20"/>
    </location>
</feature>
<keyword evidence="5" id="KW-0762">Sugar transport</keyword>
<evidence type="ECO:0000256" key="4">
    <source>
        <dbReference type="ARBA" id="ARBA00022452"/>
    </source>
</evidence>
<dbReference type="InterPro" id="IPR054765">
    <property type="entry name" value="SLBB_dom"/>
</dbReference>
<evidence type="ECO:0000256" key="16">
    <source>
        <dbReference type="SAM" id="SignalP"/>
    </source>
</evidence>
<evidence type="ECO:0000259" key="17">
    <source>
        <dbReference type="Pfam" id="PF02563"/>
    </source>
</evidence>
<keyword evidence="4" id="KW-1134">Transmembrane beta strand</keyword>
<evidence type="ECO:0000256" key="9">
    <source>
        <dbReference type="ARBA" id="ARBA00023065"/>
    </source>
</evidence>
<keyword evidence="9" id="KW-0406">Ion transport</keyword>